<keyword evidence="3" id="KW-1185">Reference proteome</keyword>
<dbReference type="GeneID" id="56033112"/>
<dbReference type="EMBL" id="CP058601">
    <property type="protein sequence ID" value="QLG48690.1"/>
    <property type="molecule type" value="Genomic_DNA"/>
</dbReference>
<accession>A0A7D5GJU3</accession>
<dbReference type="InterPro" id="IPR036388">
    <property type="entry name" value="WH-like_DNA-bd_sf"/>
</dbReference>
<gene>
    <name evidence="2" type="ORF">HYG82_07435</name>
</gene>
<evidence type="ECO:0000313" key="3">
    <source>
        <dbReference type="Proteomes" id="UP000509241"/>
    </source>
</evidence>
<evidence type="ECO:0000313" key="2">
    <source>
        <dbReference type="EMBL" id="QLG48690.1"/>
    </source>
</evidence>
<dbReference type="InterPro" id="IPR055768">
    <property type="entry name" value="DUF7344"/>
</dbReference>
<name>A0A7D5GJU3_9EURY</name>
<organism evidence="2 3">
    <name type="scientific">Natrinema halophilum</name>
    <dbReference type="NCBI Taxonomy" id="1699371"/>
    <lineage>
        <taxon>Archaea</taxon>
        <taxon>Methanobacteriati</taxon>
        <taxon>Methanobacteriota</taxon>
        <taxon>Stenosarchaea group</taxon>
        <taxon>Halobacteria</taxon>
        <taxon>Halobacteriales</taxon>
        <taxon>Natrialbaceae</taxon>
        <taxon>Natrinema</taxon>
    </lineage>
</organism>
<evidence type="ECO:0000259" key="1">
    <source>
        <dbReference type="Pfam" id="PF24035"/>
    </source>
</evidence>
<dbReference type="RefSeq" id="WP_179260427.1">
    <property type="nucleotide sequence ID" value="NZ_CP058601.1"/>
</dbReference>
<protein>
    <submittedName>
        <fullName evidence="2">Helix-turn-helix transcriptional regulator</fullName>
    </submittedName>
</protein>
<feature type="domain" description="DUF7344" evidence="1">
    <location>
        <begin position="21"/>
        <end position="88"/>
    </location>
</feature>
<proteinExistence type="predicted"/>
<dbReference type="Proteomes" id="UP000509241">
    <property type="component" value="Chromosome"/>
</dbReference>
<dbReference type="Pfam" id="PF24035">
    <property type="entry name" value="DUF7344"/>
    <property type="match status" value="1"/>
</dbReference>
<dbReference type="AlphaFoldDB" id="A0A7D5GJU3"/>
<reference evidence="2 3" key="1">
    <citation type="submission" date="2020-07" db="EMBL/GenBank/DDBJ databases">
        <authorList>
            <person name="Cui H."/>
        </authorList>
    </citation>
    <scope>NUCLEOTIDE SEQUENCE [LARGE SCALE GENOMIC DNA]</scope>
    <source>
        <strain evidence="2 3">YPL8</strain>
    </source>
</reference>
<sequence length="115" mass="13298">MSDRPPEFGKNHRDTVDTALEALSHARRFQLLQSLREENPQEGVIASVTNSVESSRDLESAQIEMYHLHLPKLEKAGYIEWEQEYDQVSKGPEFDRIEELLGRVDGNRNDSLVFR</sequence>
<dbReference type="Gene3D" id="1.10.10.10">
    <property type="entry name" value="Winged helix-like DNA-binding domain superfamily/Winged helix DNA-binding domain"/>
    <property type="match status" value="1"/>
</dbReference>
<dbReference type="OrthoDB" id="174098at2157"/>
<dbReference type="KEGG" id="haly:HYG82_07435"/>